<organism evidence="7 8">
    <name type="scientific">Acuticoccus mangrovi</name>
    <dbReference type="NCBI Taxonomy" id="2796142"/>
    <lineage>
        <taxon>Bacteria</taxon>
        <taxon>Pseudomonadati</taxon>
        <taxon>Pseudomonadota</taxon>
        <taxon>Alphaproteobacteria</taxon>
        <taxon>Hyphomicrobiales</taxon>
        <taxon>Amorphaceae</taxon>
        <taxon>Acuticoccus</taxon>
    </lineage>
</organism>
<dbReference type="GO" id="GO:0042597">
    <property type="term" value="C:periplasmic space"/>
    <property type="evidence" value="ECO:0007669"/>
    <property type="project" value="UniProtKB-SubCell"/>
</dbReference>
<accession>A0A934IHL2</accession>
<comment type="similarity">
    <text evidence="2">Belongs to the bacterial solute-binding protein 1 family.</text>
</comment>
<dbReference type="InterPro" id="IPR050490">
    <property type="entry name" value="Bact_solute-bd_prot1"/>
</dbReference>
<evidence type="ECO:0000256" key="1">
    <source>
        <dbReference type="ARBA" id="ARBA00004418"/>
    </source>
</evidence>
<gene>
    <name evidence="7" type="ORF">JCR33_05545</name>
</gene>
<evidence type="ECO:0000256" key="6">
    <source>
        <dbReference type="SAM" id="SignalP"/>
    </source>
</evidence>
<evidence type="ECO:0000256" key="2">
    <source>
        <dbReference type="ARBA" id="ARBA00008520"/>
    </source>
</evidence>
<keyword evidence="4 6" id="KW-0732">Signal</keyword>
<dbReference type="RefSeq" id="WP_198881024.1">
    <property type="nucleotide sequence ID" value="NZ_JAEKJA010000003.1"/>
</dbReference>
<proteinExistence type="inferred from homology"/>
<reference evidence="7" key="1">
    <citation type="submission" date="2020-12" db="EMBL/GenBank/DDBJ databases">
        <title>Bacterial taxonomy.</title>
        <authorList>
            <person name="Pan X."/>
        </authorList>
    </citation>
    <scope>NUCLEOTIDE SEQUENCE</scope>
    <source>
        <strain evidence="7">B2012</strain>
    </source>
</reference>
<comment type="subcellular location">
    <subcellularLocation>
        <location evidence="1">Periplasm</location>
    </subcellularLocation>
</comment>
<evidence type="ECO:0000313" key="8">
    <source>
        <dbReference type="Proteomes" id="UP000609531"/>
    </source>
</evidence>
<dbReference type="PANTHER" id="PTHR43649:SF34">
    <property type="entry name" value="ABC TRANSPORTER PERIPLASMIC-BINDING PROTEIN YCJN-RELATED"/>
    <property type="match status" value="1"/>
</dbReference>
<name>A0A934IHL2_9HYPH</name>
<dbReference type="Gene3D" id="3.40.190.10">
    <property type="entry name" value="Periplasmic binding protein-like II"/>
    <property type="match status" value="1"/>
</dbReference>
<dbReference type="AlphaFoldDB" id="A0A934IHL2"/>
<feature type="signal peptide" evidence="6">
    <location>
        <begin position="1"/>
        <end position="33"/>
    </location>
</feature>
<evidence type="ECO:0000256" key="3">
    <source>
        <dbReference type="ARBA" id="ARBA00022448"/>
    </source>
</evidence>
<keyword evidence="5" id="KW-0574">Periplasm</keyword>
<dbReference type="Proteomes" id="UP000609531">
    <property type="component" value="Unassembled WGS sequence"/>
</dbReference>
<keyword evidence="8" id="KW-1185">Reference proteome</keyword>
<dbReference type="Pfam" id="PF01547">
    <property type="entry name" value="SBP_bac_1"/>
    <property type="match status" value="1"/>
</dbReference>
<sequence>MTQRADRHALRGTTSRCTLAALLFAAGLGAAHADTIRFWTPEEQPERLAKTQEVADAFKEATGHTVEVIPVTETELGTRAAAAYAAGDLPDVIYLTLQYVLPWAEDGILDVETNDELVDELGRDTFAPAALGMADFDGLTAAVPSDGWTQMIVYRKDLFDEAGLAAPTTYDAVLAAIGKLHNPPDMYGFVAATKVDENFMSQVLEHVFLANGVTPVDSDGFKPLDEKKTTEVLEFYKALADASPPGDLYWAQSRELYFAGKAAMIIWSPFILDELAGLRDAAPVTITDDPTTGELAEKTGIVTRFAGPSNPDGAAWGDVRYLGVTADANTDVAMEFVKYAMSEGYEATLSMAPEGKFPVRRGDAENPTKYVEAWRALPVGVDRKAPLTDLYAPETIDEIVGGLDSAARWGVKEGQLALASKMINSQEINRAVRRYLDGEQDAAATVAEMNDALSKI</sequence>
<evidence type="ECO:0000256" key="5">
    <source>
        <dbReference type="ARBA" id="ARBA00022764"/>
    </source>
</evidence>
<dbReference type="PANTHER" id="PTHR43649">
    <property type="entry name" value="ARABINOSE-BINDING PROTEIN-RELATED"/>
    <property type="match status" value="1"/>
</dbReference>
<dbReference type="EMBL" id="JAEKJA010000003">
    <property type="protein sequence ID" value="MBJ3775141.1"/>
    <property type="molecule type" value="Genomic_DNA"/>
</dbReference>
<dbReference type="InterPro" id="IPR006059">
    <property type="entry name" value="SBP"/>
</dbReference>
<dbReference type="SUPFAM" id="SSF53850">
    <property type="entry name" value="Periplasmic binding protein-like II"/>
    <property type="match status" value="1"/>
</dbReference>
<comment type="caution">
    <text evidence="7">The sequence shown here is derived from an EMBL/GenBank/DDBJ whole genome shotgun (WGS) entry which is preliminary data.</text>
</comment>
<feature type="chain" id="PRO_5037394878" evidence="6">
    <location>
        <begin position="34"/>
        <end position="456"/>
    </location>
</feature>
<protein>
    <submittedName>
        <fullName evidence="7">Extracellular solute-binding protein</fullName>
    </submittedName>
</protein>
<evidence type="ECO:0000313" key="7">
    <source>
        <dbReference type="EMBL" id="MBJ3775141.1"/>
    </source>
</evidence>
<keyword evidence="3" id="KW-0813">Transport</keyword>
<evidence type="ECO:0000256" key="4">
    <source>
        <dbReference type="ARBA" id="ARBA00022729"/>
    </source>
</evidence>